<gene>
    <name evidence="2" type="ORF">HNR23_004346</name>
</gene>
<dbReference type="Proteomes" id="UP000546642">
    <property type="component" value="Unassembled WGS sequence"/>
</dbReference>
<feature type="transmembrane region" description="Helical" evidence="1">
    <location>
        <begin position="53"/>
        <end position="70"/>
    </location>
</feature>
<dbReference type="EMBL" id="JACHDS010000001">
    <property type="protein sequence ID" value="MBB6174286.1"/>
    <property type="molecule type" value="Genomic_DNA"/>
</dbReference>
<protein>
    <submittedName>
        <fullName evidence="2">Putative membrane protein</fullName>
    </submittedName>
</protein>
<dbReference type="AlphaFoldDB" id="A0A7W9YMH5"/>
<evidence type="ECO:0000256" key="1">
    <source>
        <dbReference type="SAM" id="Phobius"/>
    </source>
</evidence>
<feature type="transmembrane region" description="Helical" evidence="1">
    <location>
        <begin position="76"/>
        <end position="94"/>
    </location>
</feature>
<evidence type="ECO:0000313" key="2">
    <source>
        <dbReference type="EMBL" id="MBB6174286.1"/>
    </source>
</evidence>
<sequence>MTQLLSVLALLGTGVVMGGFFAVAITIVPALNAMPPDRYVYTHDLLGRYSDRVMPFLVLGSAVLGIALAVSTAGTARWSFALAAACMAGVMVVSRTRNVPLNRQVKRLRPEDIGPDWNDPRTRLRDWHLVRTVFAFAGCTLAAVGAVLA</sequence>
<dbReference type="RefSeq" id="WP_184078228.1">
    <property type="nucleotide sequence ID" value="NZ_JACHDS010000001.1"/>
</dbReference>
<keyword evidence="3" id="KW-1185">Reference proteome</keyword>
<reference evidence="2 3" key="1">
    <citation type="submission" date="2020-08" db="EMBL/GenBank/DDBJ databases">
        <title>Sequencing the genomes of 1000 actinobacteria strains.</title>
        <authorList>
            <person name="Klenk H.-P."/>
        </authorList>
    </citation>
    <scope>NUCLEOTIDE SEQUENCE [LARGE SCALE GENOMIC DNA]</scope>
    <source>
        <strain evidence="2 3">DSM 46659</strain>
    </source>
</reference>
<proteinExistence type="predicted"/>
<name>A0A7W9YMH5_9ACTN</name>
<organism evidence="2 3">
    <name type="scientific">Nocardiopsis mwathae</name>
    <dbReference type="NCBI Taxonomy" id="1472723"/>
    <lineage>
        <taxon>Bacteria</taxon>
        <taxon>Bacillati</taxon>
        <taxon>Actinomycetota</taxon>
        <taxon>Actinomycetes</taxon>
        <taxon>Streptosporangiales</taxon>
        <taxon>Nocardiopsidaceae</taxon>
        <taxon>Nocardiopsis</taxon>
    </lineage>
</organism>
<dbReference type="InterPro" id="IPR013901">
    <property type="entry name" value="Anthrone_oxy"/>
</dbReference>
<feature type="transmembrane region" description="Helical" evidence="1">
    <location>
        <begin position="6"/>
        <end position="32"/>
    </location>
</feature>
<feature type="transmembrane region" description="Helical" evidence="1">
    <location>
        <begin position="129"/>
        <end position="148"/>
    </location>
</feature>
<keyword evidence="1" id="KW-1133">Transmembrane helix</keyword>
<accession>A0A7W9YMH5</accession>
<keyword evidence="1" id="KW-0812">Transmembrane</keyword>
<evidence type="ECO:0000313" key="3">
    <source>
        <dbReference type="Proteomes" id="UP000546642"/>
    </source>
</evidence>
<keyword evidence="1" id="KW-0472">Membrane</keyword>
<dbReference type="Pfam" id="PF08592">
    <property type="entry name" value="Anthrone_oxy"/>
    <property type="match status" value="1"/>
</dbReference>
<comment type="caution">
    <text evidence="2">The sequence shown here is derived from an EMBL/GenBank/DDBJ whole genome shotgun (WGS) entry which is preliminary data.</text>
</comment>